<feature type="region of interest" description="Disordered" evidence="1">
    <location>
        <begin position="150"/>
        <end position="202"/>
    </location>
</feature>
<dbReference type="AlphaFoldDB" id="A0AAV8YP73"/>
<proteinExistence type="predicted"/>
<dbReference type="GO" id="GO:0032797">
    <property type="term" value="C:SMN complex"/>
    <property type="evidence" value="ECO:0007669"/>
    <property type="project" value="InterPro"/>
</dbReference>
<feature type="compositionally biased region" description="Basic and acidic residues" evidence="1">
    <location>
        <begin position="181"/>
        <end position="202"/>
    </location>
</feature>
<dbReference type="PANTHER" id="PTHR16238">
    <property type="entry name" value="GEM-ASSOCIATED PROTEIN 8"/>
    <property type="match status" value="1"/>
</dbReference>
<protein>
    <recommendedName>
        <fullName evidence="4">Gem-associated protein 8</fullName>
    </recommendedName>
</protein>
<evidence type="ECO:0000256" key="1">
    <source>
        <dbReference type="SAM" id="MobiDB-lite"/>
    </source>
</evidence>
<reference evidence="2" key="1">
    <citation type="journal article" date="2023" name="Insect Mol. Biol.">
        <title>Genome sequencing provides insights into the evolution of gene families encoding plant cell wall-degrading enzymes in longhorned beetles.</title>
        <authorList>
            <person name="Shin N.R."/>
            <person name="Okamura Y."/>
            <person name="Kirsch R."/>
            <person name="Pauchet Y."/>
        </authorList>
    </citation>
    <scope>NUCLEOTIDE SEQUENCE</scope>
    <source>
        <strain evidence="2">AMC_N1</strain>
    </source>
</reference>
<accession>A0AAV8YP73</accession>
<dbReference type="Pfam" id="PF15348">
    <property type="entry name" value="GEMIN8"/>
    <property type="match status" value="1"/>
</dbReference>
<evidence type="ECO:0000313" key="2">
    <source>
        <dbReference type="EMBL" id="KAJ8953108.1"/>
    </source>
</evidence>
<comment type="caution">
    <text evidence="2">The sequence shown here is derived from an EMBL/GenBank/DDBJ whole genome shotgun (WGS) entry which is preliminary data.</text>
</comment>
<evidence type="ECO:0008006" key="4">
    <source>
        <dbReference type="Google" id="ProtNLM"/>
    </source>
</evidence>
<feature type="region of interest" description="Disordered" evidence="1">
    <location>
        <begin position="1"/>
        <end position="33"/>
    </location>
</feature>
<dbReference type="PANTHER" id="PTHR16238:SF7">
    <property type="entry name" value="GEM-ASSOCIATED PROTEIN 8"/>
    <property type="match status" value="1"/>
</dbReference>
<sequence length="251" mass="29722">MTNNWQHRANMADNEEDVAKVSNTNKSFKKRSSLKKFRFPPKSSLRRFRRKRSKTRYYKSLKQLRCTRKTQELCTAVEGFDIYDMDWAPTSSSAPVPPEITEWQKQEQIAYWKSRAIGLELENRMLHEHLRNVYAKTIEDQLQYRECFQGSNDNAKNNDQETIEDEQSVYRKSQVKKKKVADRDENAAVKRPVSPREPEGKNRLEMMKKIYGDEASKIMGMETALQLNYERIKNQLKPPHWPTIPLRLSFD</sequence>
<dbReference type="InterPro" id="IPR034754">
    <property type="entry name" value="GEMIN8"/>
</dbReference>
<gene>
    <name evidence="2" type="ORF">NQ318_013452</name>
</gene>
<organism evidence="2 3">
    <name type="scientific">Aromia moschata</name>
    <dbReference type="NCBI Taxonomy" id="1265417"/>
    <lineage>
        <taxon>Eukaryota</taxon>
        <taxon>Metazoa</taxon>
        <taxon>Ecdysozoa</taxon>
        <taxon>Arthropoda</taxon>
        <taxon>Hexapoda</taxon>
        <taxon>Insecta</taxon>
        <taxon>Pterygota</taxon>
        <taxon>Neoptera</taxon>
        <taxon>Endopterygota</taxon>
        <taxon>Coleoptera</taxon>
        <taxon>Polyphaga</taxon>
        <taxon>Cucujiformia</taxon>
        <taxon>Chrysomeloidea</taxon>
        <taxon>Cerambycidae</taxon>
        <taxon>Cerambycinae</taxon>
        <taxon>Callichromatini</taxon>
        <taxon>Aromia</taxon>
    </lineage>
</organism>
<dbReference type="EMBL" id="JAPWTK010000061">
    <property type="protein sequence ID" value="KAJ8953108.1"/>
    <property type="molecule type" value="Genomic_DNA"/>
</dbReference>
<name>A0AAV8YP73_9CUCU</name>
<keyword evidence="3" id="KW-1185">Reference proteome</keyword>
<dbReference type="GO" id="GO:0000387">
    <property type="term" value="P:spliceosomal snRNP assembly"/>
    <property type="evidence" value="ECO:0007669"/>
    <property type="project" value="InterPro"/>
</dbReference>
<dbReference type="Proteomes" id="UP001162162">
    <property type="component" value="Unassembled WGS sequence"/>
</dbReference>
<evidence type="ECO:0000313" key="3">
    <source>
        <dbReference type="Proteomes" id="UP001162162"/>
    </source>
</evidence>